<feature type="signal peptide" evidence="1">
    <location>
        <begin position="1"/>
        <end position="26"/>
    </location>
</feature>
<sequence length="87" mass="9412">MAKLGMIGRINAAALLVIAACLPLSAQEDGMTMPLPRDPEIAVREEFRMAERSNTPEGWQRFISRHAGHALADAAKTRLKALQSGAN</sequence>
<dbReference type="EMBL" id="BSOP01000001">
    <property type="protein sequence ID" value="GLR48825.1"/>
    <property type="molecule type" value="Genomic_DNA"/>
</dbReference>
<protein>
    <submittedName>
        <fullName evidence="2">Uncharacterized protein</fullName>
    </submittedName>
</protein>
<evidence type="ECO:0000256" key="1">
    <source>
        <dbReference type="SAM" id="SignalP"/>
    </source>
</evidence>
<dbReference type="Proteomes" id="UP001156702">
    <property type="component" value="Unassembled WGS sequence"/>
</dbReference>
<evidence type="ECO:0000313" key="2">
    <source>
        <dbReference type="EMBL" id="GLR48825.1"/>
    </source>
</evidence>
<organism evidence="2 3">
    <name type="scientific">Shinella yambaruensis</name>
    <dbReference type="NCBI Taxonomy" id="415996"/>
    <lineage>
        <taxon>Bacteria</taxon>
        <taxon>Pseudomonadati</taxon>
        <taxon>Pseudomonadota</taxon>
        <taxon>Alphaproteobacteria</taxon>
        <taxon>Hyphomicrobiales</taxon>
        <taxon>Rhizobiaceae</taxon>
        <taxon>Shinella</taxon>
    </lineage>
</organism>
<name>A0ABQ5Z9Z1_9HYPH</name>
<gene>
    <name evidence="2" type="ORF">GCM10007923_00290</name>
</gene>
<proteinExistence type="predicted"/>
<reference evidence="3" key="1">
    <citation type="journal article" date="2019" name="Int. J. Syst. Evol. Microbiol.">
        <title>The Global Catalogue of Microorganisms (GCM) 10K type strain sequencing project: providing services to taxonomists for standard genome sequencing and annotation.</title>
        <authorList>
            <consortium name="The Broad Institute Genomics Platform"/>
            <consortium name="The Broad Institute Genome Sequencing Center for Infectious Disease"/>
            <person name="Wu L."/>
            <person name="Ma J."/>
        </authorList>
    </citation>
    <scope>NUCLEOTIDE SEQUENCE [LARGE SCALE GENOMIC DNA]</scope>
    <source>
        <strain evidence="3">NBRC 102122</strain>
    </source>
</reference>
<feature type="chain" id="PRO_5046850626" evidence="1">
    <location>
        <begin position="27"/>
        <end position="87"/>
    </location>
</feature>
<comment type="caution">
    <text evidence="2">The sequence shown here is derived from an EMBL/GenBank/DDBJ whole genome shotgun (WGS) entry which is preliminary data.</text>
</comment>
<dbReference type="PROSITE" id="PS51257">
    <property type="entry name" value="PROKAR_LIPOPROTEIN"/>
    <property type="match status" value="1"/>
</dbReference>
<evidence type="ECO:0000313" key="3">
    <source>
        <dbReference type="Proteomes" id="UP001156702"/>
    </source>
</evidence>
<keyword evidence="3" id="KW-1185">Reference proteome</keyword>
<keyword evidence="1" id="KW-0732">Signal</keyword>
<accession>A0ABQ5Z9Z1</accession>